<gene>
    <name evidence="13" type="primary">nrdG</name>
    <name evidence="13" type="ORF">H9872_00820</name>
</gene>
<evidence type="ECO:0000256" key="8">
    <source>
        <dbReference type="ARBA" id="ARBA00023002"/>
    </source>
</evidence>
<evidence type="ECO:0000256" key="2">
    <source>
        <dbReference type="ARBA" id="ARBA00003852"/>
    </source>
</evidence>
<comment type="cofactor">
    <cofactor evidence="1">
        <name>[4Fe-4S] cluster</name>
        <dbReference type="ChEBI" id="CHEBI:49883"/>
    </cofactor>
</comment>
<evidence type="ECO:0000256" key="9">
    <source>
        <dbReference type="ARBA" id="ARBA00023004"/>
    </source>
</evidence>
<keyword evidence="7" id="KW-0479">Metal-binding</keyword>
<evidence type="ECO:0000256" key="11">
    <source>
        <dbReference type="ARBA" id="ARBA00047365"/>
    </source>
</evidence>
<evidence type="ECO:0000256" key="3">
    <source>
        <dbReference type="ARBA" id="ARBA00009777"/>
    </source>
</evidence>
<dbReference type="Proteomes" id="UP000824229">
    <property type="component" value="Unassembled WGS sequence"/>
</dbReference>
<dbReference type="GO" id="GO:0043365">
    <property type="term" value="F:[formate-C-acetyltransferase]-activating enzyme activity"/>
    <property type="evidence" value="ECO:0007669"/>
    <property type="project" value="InterPro"/>
</dbReference>
<evidence type="ECO:0000256" key="1">
    <source>
        <dbReference type="ARBA" id="ARBA00001966"/>
    </source>
</evidence>
<evidence type="ECO:0000256" key="4">
    <source>
        <dbReference type="ARBA" id="ARBA00014281"/>
    </source>
</evidence>
<keyword evidence="9" id="KW-0408">Iron</keyword>
<dbReference type="Pfam" id="PF13353">
    <property type="entry name" value="Fer4_12"/>
    <property type="match status" value="1"/>
</dbReference>
<proteinExistence type="inferred from homology"/>
<dbReference type="PANTHER" id="PTHR30352:SF2">
    <property type="entry name" value="ANAEROBIC RIBONUCLEOSIDE-TRIPHOSPHATE REDUCTASE-ACTIVATING PROTEIN"/>
    <property type="match status" value="1"/>
</dbReference>
<organism evidence="13 14">
    <name type="scientific">Candidatus Cellulosilyticum pullistercoris</name>
    <dbReference type="NCBI Taxonomy" id="2838521"/>
    <lineage>
        <taxon>Bacteria</taxon>
        <taxon>Bacillati</taxon>
        <taxon>Bacillota</taxon>
        <taxon>Clostridia</taxon>
        <taxon>Lachnospirales</taxon>
        <taxon>Cellulosilyticaceae</taxon>
        <taxon>Cellulosilyticum</taxon>
    </lineage>
</organism>
<dbReference type="Gene3D" id="3.20.20.70">
    <property type="entry name" value="Aldolase class I"/>
    <property type="match status" value="1"/>
</dbReference>
<dbReference type="GO" id="GO:0004748">
    <property type="term" value="F:ribonucleoside-diphosphate reductase activity, thioredoxin disulfide as acceptor"/>
    <property type="evidence" value="ECO:0007669"/>
    <property type="project" value="TreeGrafter"/>
</dbReference>
<dbReference type="EMBL" id="JAHLFQ010000016">
    <property type="protein sequence ID" value="MBU3803287.1"/>
    <property type="molecule type" value="Genomic_DNA"/>
</dbReference>
<dbReference type="SUPFAM" id="SSF102114">
    <property type="entry name" value="Radical SAM enzymes"/>
    <property type="match status" value="1"/>
</dbReference>
<keyword evidence="10" id="KW-0411">Iron-sulfur</keyword>
<dbReference type="PANTHER" id="PTHR30352">
    <property type="entry name" value="PYRUVATE FORMATE-LYASE-ACTIVATING ENZYME"/>
    <property type="match status" value="1"/>
</dbReference>
<comment type="similarity">
    <text evidence="3 12">Belongs to the organic radical-activating enzymes family.</text>
</comment>
<dbReference type="InterPro" id="IPR012837">
    <property type="entry name" value="NrdG"/>
</dbReference>
<dbReference type="PIRSF" id="PIRSF000368">
    <property type="entry name" value="NrdG"/>
    <property type="match status" value="1"/>
</dbReference>
<comment type="catalytic activity">
    <reaction evidence="11">
        <text>glycyl-[protein] + reduced [flavodoxin] + S-adenosyl-L-methionine = glycin-2-yl radical-[protein] + semiquinone [flavodoxin] + 5'-deoxyadenosine + L-methionine + H(+)</text>
        <dbReference type="Rhea" id="RHEA:61976"/>
        <dbReference type="Rhea" id="RHEA-COMP:10622"/>
        <dbReference type="Rhea" id="RHEA-COMP:14480"/>
        <dbReference type="Rhea" id="RHEA-COMP:15993"/>
        <dbReference type="Rhea" id="RHEA-COMP:15994"/>
        <dbReference type="ChEBI" id="CHEBI:15378"/>
        <dbReference type="ChEBI" id="CHEBI:17319"/>
        <dbReference type="ChEBI" id="CHEBI:29947"/>
        <dbReference type="ChEBI" id="CHEBI:32722"/>
        <dbReference type="ChEBI" id="CHEBI:57618"/>
        <dbReference type="ChEBI" id="CHEBI:57844"/>
        <dbReference type="ChEBI" id="CHEBI:59789"/>
        <dbReference type="ChEBI" id="CHEBI:140311"/>
    </reaction>
</comment>
<dbReference type="InterPro" id="IPR058240">
    <property type="entry name" value="rSAM_sf"/>
</dbReference>
<dbReference type="GO" id="GO:0046872">
    <property type="term" value="F:metal ion binding"/>
    <property type="evidence" value="ECO:0007669"/>
    <property type="project" value="UniProtKB-KW"/>
</dbReference>
<comment type="function">
    <text evidence="2 12">Activation of anaerobic ribonucleoside-triphosphate reductase under anaerobic conditions by generation of an organic free radical, using S-adenosylmethionine and reduced flavodoxin as cosubstrates to produce 5'-deoxy-adenosine.</text>
</comment>
<keyword evidence="6" id="KW-0949">S-adenosyl-L-methionine</keyword>
<evidence type="ECO:0000256" key="12">
    <source>
        <dbReference type="PIRNR" id="PIRNR000368"/>
    </source>
</evidence>
<comment type="caution">
    <text evidence="13">The sequence shown here is derived from an EMBL/GenBank/DDBJ whole genome shotgun (WGS) entry which is preliminary data.</text>
</comment>
<dbReference type="EC" id="1.97.1.-" evidence="12"/>
<reference evidence="13" key="1">
    <citation type="journal article" date="2021" name="PeerJ">
        <title>Extensive microbial diversity within the chicken gut microbiome revealed by metagenomics and culture.</title>
        <authorList>
            <person name="Gilroy R."/>
            <person name="Ravi A."/>
            <person name="Getino M."/>
            <person name="Pursley I."/>
            <person name="Horton D.L."/>
            <person name="Alikhan N.F."/>
            <person name="Baker D."/>
            <person name="Gharbi K."/>
            <person name="Hall N."/>
            <person name="Watson M."/>
            <person name="Adriaenssens E.M."/>
            <person name="Foster-Nyarko E."/>
            <person name="Jarju S."/>
            <person name="Secka A."/>
            <person name="Antonio M."/>
            <person name="Oren A."/>
            <person name="Chaudhuri R.R."/>
            <person name="La Ragione R."/>
            <person name="Hildebrand F."/>
            <person name="Pallen M.J."/>
        </authorList>
    </citation>
    <scope>NUCLEOTIDE SEQUENCE</scope>
    <source>
        <strain evidence="13">B5-657</strain>
    </source>
</reference>
<keyword evidence="8 12" id="KW-0560">Oxidoreductase</keyword>
<name>A0A9E2KAP4_9FIRM</name>
<evidence type="ECO:0000256" key="6">
    <source>
        <dbReference type="ARBA" id="ARBA00022691"/>
    </source>
</evidence>
<dbReference type="SFLD" id="SFLDG01066">
    <property type="entry name" value="organic_radical-activating_enz"/>
    <property type="match status" value="1"/>
</dbReference>
<dbReference type="InterPro" id="IPR013785">
    <property type="entry name" value="Aldolase_TIM"/>
</dbReference>
<dbReference type="InterPro" id="IPR034457">
    <property type="entry name" value="Organic_radical-activating"/>
</dbReference>
<keyword evidence="5" id="KW-0004">4Fe-4S</keyword>
<dbReference type="PROSITE" id="PS01087">
    <property type="entry name" value="RADICAL_ACTIVATING"/>
    <property type="match status" value="1"/>
</dbReference>
<dbReference type="NCBIfam" id="TIGR02491">
    <property type="entry name" value="NrdG"/>
    <property type="match status" value="1"/>
</dbReference>
<dbReference type="SFLD" id="SFLDG01063">
    <property type="entry name" value="activating_enzymes__group_1"/>
    <property type="match status" value="1"/>
</dbReference>
<evidence type="ECO:0000256" key="5">
    <source>
        <dbReference type="ARBA" id="ARBA00022485"/>
    </source>
</evidence>
<evidence type="ECO:0000313" key="14">
    <source>
        <dbReference type="Proteomes" id="UP000824229"/>
    </source>
</evidence>
<dbReference type="SFLD" id="SFLDF00299">
    <property type="entry name" value="anaerobic_ribonucleoside-triph"/>
    <property type="match status" value="1"/>
</dbReference>
<reference evidence="13" key="2">
    <citation type="submission" date="2021-04" db="EMBL/GenBank/DDBJ databases">
        <authorList>
            <person name="Gilroy R."/>
        </authorList>
    </citation>
    <scope>NUCLEOTIDE SEQUENCE</scope>
    <source>
        <strain evidence="13">B5-657</strain>
    </source>
</reference>
<accession>A0A9E2KAP4</accession>
<evidence type="ECO:0000256" key="7">
    <source>
        <dbReference type="ARBA" id="ARBA00022723"/>
    </source>
</evidence>
<dbReference type="AlphaFoldDB" id="A0A9E2KAP4"/>
<protein>
    <recommendedName>
        <fullName evidence="4 12">Anaerobic ribonucleoside-triphosphate reductase-activating protein</fullName>
        <ecNumber evidence="12">1.97.1.-</ecNumber>
    </recommendedName>
</protein>
<evidence type="ECO:0000256" key="10">
    <source>
        <dbReference type="ARBA" id="ARBA00023014"/>
    </source>
</evidence>
<sequence length="165" mass="18863">MYYAQMRRFDIANGLGIRATLFVSGCRHKCPGCFNEAYQDFQYGTLWDEVAEETFMSYVKDKNVHGVSILGGEPMQQDASLLRLLKRIKEETGKHIWIYSGEVYEQILQNIDQKSLLQYCDVLVDGPFVEALKDLKLKFRGSSNQRIIDVQASLRAGSVILFPIN</sequence>
<evidence type="ECO:0000313" key="13">
    <source>
        <dbReference type="EMBL" id="MBU3803287.1"/>
    </source>
</evidence>
<dbReference type="InterPro" id="IPR001989">
    <property type="entry name" value="Radical_activat_CS"/>
</dbReference>
<dbReference type="GO" id="GO:0051539">
    <property type="term" value="F:4 iron, 4 sulfur cluster binding"/>
    <property type="evidence" value="ECO:0007669"/>
    <property type="project" value="UniProtKB-KW"/>
</dbReference>
<dbReference type="InterPro" id="IPR007197">
    <property type="entry name" value="rSAM"/>
</dbReference>
<dbReference type="SFLD" id="SFLDS00029">
    <property type="entry name" value="Radical_SAM"/>
    <property type="match status" value="1"/>
</dbReference>